<keyword evidence="3" id="KW-1185">Reference proteome</keyword>
<accession>A0ABV6YJS7</accession>
<reference evidence="2 3" key="1">
    <citation type="submission" date="2024-09" db="EMBL/GenBank/DDBJ databases">
        <authorList>
            <person name="D'Angelo T."/>
        </authorList>
    </citation>
    <scope>NUCLEOTIDE SEQUENCE [LARGE SCALE GENOMIC DNA]</scope>
    <source>
        <strain evidence="2">SAG AM-320-E07</strain>
    </source>
</reference>
<gene>
    <name evidence="2" type="ORF">ACFL6M_02120</name>
</gene>
<name>A0ABV6YJS7_UNCEI</name>
<dbReference type="InterPro" id="IPR025965">
    <property type="entry name" value="FlgD/Vpr_Ig-like"/>
</dbReference>
<dbReference type="EMBL" id="JBHPKH010000013">
    <property type="protein sequence ID" value="MFC1572371.1"/>
    <property type="molecule type" value="Genomic_DNA"/>
</dbReference>
<sequence length="145" mass="15995">MLIGYTTGTDLDIRDTSDPYYHVTASDYVGNEGEAASLYVDWTGVSDEGDVLPSSYVLHMCQPNPCSGRTEFTFDLPAESKATLLILDVCGRKVATLVNERLNPGSYTVIWDRTDDAGSVVSSGMYYYRLDAGPFSRTRETVVLR</sequence>
<proteinExistence type="predicted"/>
<comment type="caution">
    <text evidence="2">The sequence shown here is derived from an EMBL/GenBank/DDBJ whole genome shotgun (WGS) entry which is preliminary data.</text>
</comment>
<evidence type="ECO:0000313" key="3">
    <source>
        <dbReference type="Proteomes" id="UP001593833"/>
    </source>
</evidence>
<protein>
    <submittedName>
        <fullName evidence="2">FlgD immunoglobulin-like domain containing protein</fullName>
    </submittedName>
</protein>
<organism evidence="2 3">
    <name type="scientific">Eiseniibacteriota bacterium</name>
    <dbReference type="NCBI Taxonomy" id="2212470"/>
    <lineage>
        <taxon>Bacteria</taxon>
        <taxon>Candidatus Eiseniibacteriota</taxon>
    </lineage>
</organism>
<dbReference type="Proteomes" id="UP001593833">
    <property type="component" value="Unassembled WGS sequence"/>
</dbReference>
<dbReference type="Pfam" id="PF13860">
    <property type="entry name" value="FlgD_ig"/>
    <property type="match status" value="1"/>
</dbReference>
<feature type="domain" description="FlgD/Vpr Ig-like" evidence="1">
    <location>
        <begin position="69"/>
        <end position="131"/>
    </location>
</feature>
<dbReference type="Gene3D" id="2.60.40.4070">
    <property type="match status" value="1"/>
</dbReference>
<evidence type="ECO:0000259" key="1">
    <source>
        <dbReference type="Pfam" id="PF13860"/>
    </source>
</evidence>
<evidence type="ECO:0000313" key="2">
    <source>
        <dbReference type="EMBL" id="MFC1572371.1"/>
    </source>
</evidence>